<dbReference type="InterPro" id="IPR001087">
    <property type="entry name" value="GDSL"/>
</dbReference>
<name>A0AB34KJM0_9PEZI</name>
<dbReference type="Gene3D" id="3.40.50.1110">
    <property type="entry name" value="SGNH hydrolase"/>
    <property type="match status" value="1"/>
</dbReference>
<keyword evidence="1" id="KW-0732">Signal</keyword>
<dbReference type="PANTHER" id="PTHR43784">
    <property type="entry name" value="GDSL-LIKE LIPASE/ACYLHYDROLASE, PUTATIVE (AFU_ORTHOLOGUE AFUA_2G00820)-RELATED"/>
    <property type="match status" value="1"/>
</dbReference>
<dbReference type="GO" id="GO:0016788">
    <property type="term" value="F:hydrolase activity, acting on ester bonds"/>
    <property type="evidence" value="ECO:0007669"/>
    <property type="project" value="InterPro"/>
</dbReference>
<dbReference type="AlphaFoldDB" id="A0AB34KJM0"/>
<dbReference type="RefSeq" id="XP_069227082.1">
    <property type="nucleotide sequence ID" value="XM_069375952.1"/>
</dbReference>
<dbReference type="InterPro" id="IPR036514">
    <property type="entry name" value="SGNH_hydro_sf"/>
</dbReference>
<reference evidence="2 3" key="1">
    <citation type="journal article" date="2020" name="Microbiol. Resour. Announc.">
        <title>Draft Genome Sequence of a Cladosporium Species Isolated from the Mesophotic Ascidian Didemnum maculosum.</title>
        <authorList>
            <person name="Gioti A."/>
            <person name="Siaperas R."/>
            <person name="Nikolaivits E."/>
            <person name="Le Goff G."/>
            <person name="Ouazzani J."/>
            <person name="Kotoulas G."/>
            <person name="Topakas E."/>
        </authorList>
    </citation>
    <scope>NUCLEOTIDE SEQUENCE [LARGE SCALE GENOMIC DNA]</scope>
    <source>
        <strain evidence="2 3">TM138-S3</strain>
    </source>
</reference>
<keyword evidence="3" id="KW-1185">Reference proteome</keyword>
<evidence type="ECO:0000313" key="2">
    <source>
        <dbReference type="EMBL" id="KAL1583976.1"/>
    </source>
</evidence>
<dbReference type="Pfam" id="PF00657">
    <property type="entry name" value="Lipase_GDSL"/>
    <property type="match status" value="1"/>
</dbReference>
<dbReference type="SUPFAM" id="SSF52266">
    <property type="entry name" value="SGNH hydrolase"/>
    <property type="match status" value="1"/>
</dbReference>
<evidence type="ECO:0000256" key="1">
    <source>
        <dbReference type="SAM" id="SignalP"/>
    </source>
</evidence>
<gene>
    <name evidence="2" type="ORF">WHR41_07347</name>
</gene>
<feature type="signal peptide" evidence="1">
    <location>
        <begin position="1"/>
        <end position="21"/>
    </location>
</feature>
<feature type="chain" id="PRO_5044255957" description="SGNH hydrolase-type esterase domain-containing protein" evidence="1">
    <location>
        <begin position="22"/>
        <end position="447"/>
    </location>
</feature>
<dbReference type="EMBL" id="JAAQHG020000030">
    <property type="protein sequence ID" value="KAL1583976.1"/>
    <property type="molecule type" value="Genomic_DNA"/>
</dbReference>
<dbReference type="Proteomes" id="UP000803884">
    <property type="component" value="Unassembled WGS sequence"/>
</dbReference>
<accession>A0AB34KJM0</accession>
<evidence type="ECO:0008006" key="4">
    <source>
        <dbReference type="Google" id="ProtNLM"/>
    </source>
</evidence>
<dbReference type="InterPro" id="IPR053140">
    <property type="entry name" value="GDSL_Rv0518-like"/>
</dbReference>
<comment type="caution">
    <text evidence="2">The sequence shown here is derived from an EMBL/GenBank/DDBJ whole genome shotgun (WGS) entry which is preliminary data.</text>
</comment>
<sequence length="447" mass="48191">MIRSWLLQAACLASSILPALAAPPTYEAGGIAPKPRDGHWVDTWAAMPQLTEPANLPPPPFNQTGLVFADSSIRQTLHMSIGAEQVRVRLSNVFGLTDLPITKATIAYPVAANGYNKTGSPTIDTNSLQTLSFSGNSSITIPNGALAVSDPLNFPIAPESIVSITLYLAKGQTTNAITSHPGSRTGSWISAGDQTGSRNFTDPSTVESFHWYFLSAVEAWSPRAASTFAIVGDSITDGRSSWNNANQRWPDLVLARMQRNGATKNIGVINQAAGGNRILYDGLGPNALGRIDRDVLAHSGVKYAMVFEGVNDIGVASDTAEAQTQTGDRLIQAYKQMTTRVHAHGIPFFGATITPFGCHNSSIQAYSTPFREQTRLRINDWIRNSGTFDAVLDFDAVLRDPKNETQMDAAYDSGDCLHPGPVGYRRLAEEFPLDVFARFKNGVSGFT</sequence>
<dbReference type="PANTHER" id="PTHR43784:SF3">
    <property type="entry name" value="GDSL FAMILY LIPASE"/>
    <property type="match status" value="1"/>
</dbReference>
<organism evidence="2 3">
    <name type="scientific">Cladosporium halotolerans</name>
    <dbReference type="NCBI Taxonomy" id="1052096"/>
    <lineage>
        <taxon>Eukaryota</taxon>
        <taxon>Fungi</taxon>
        <taxon>Dikarya</taxon>
        <taxon>Ascomycota</taxon>
        <taxon>Pezizomycotina</taxon>
        <taxon>Dothideomycetes</taxon>
        <taxon>Dothideomycetidae</taxon>
        <taxon>Cladosporiales</taxon>
        <taxon>Cladosporiaceae</taxon>
        <taxon>Cladosporium</taxon>
    </lineage>
</organism>
<evidence type="ECO:0000313" key="3">
    <source>
        <dbReference type="Proteomes" id="UP000803884"/>
    </source>
</evidence>
<protein>
    <recommendedName>
        <fullName evidence="4">SGNH hydrolase-type esterase domain-containing protein</fullName>
    </recommendedName>
</protein>
<proteinExistence type="predicted"/>
<dbReference type="CDD" id="cd01830">
    <property type="entry name" value="XynE_like"/>
    <property type="match status" value="1"/>
</dbReference>
<dbReference type="GeneID" id="96008790"/>